<evidence type="ECO:0000313" key="2">
    <source>
        <dbReference type="Proteomes" id="UP000257109"/>
    </source>
</evidence>
<name>A0A371HMB7_MUCPR</name>
<accession>A0A371HMB7</accession>
<dbReference type="InterPro" id="IPR043128">
    <property type="entry name" value="Rev_trsase/Diguanyl_cyclase"/>
</dbReference>
<dbReference type="EMBL" id="QJKJ01002173">
    <property type="protein sequence ID" value="RDY03941.1"/>
    <property type="molecule type" value="Genomic_DNA"/>
</dbReference>
<protein>
    <submittedName>
        <fullName evidence="1">Retrovirus-related Pol polyprotein from transposon 17.6</fullName>
    </submittedName>
</protein>
<organism evidence="1 2">
    <name type="scientific">Mucuna pruriens</name>
    <name type="common">Velvet bean</name>
    <name type="synonym">Dolichos pruriens</name>
    <dbReference type="NCBI Taxonomy" id="157652"/>
    <lineage>
        <taxon>Eukaryota</taxon>
        <taxon>Viridiplantae</taxon>
        <taxon>Streptophyta</taxon>
        <taxon>Embryophyta</taxon>
        <taxon>Tracheophyta</taxon>
        <taxon>Spermatophyta</taxon>
        <taxon>Magnoliopsida</taxon>
        <taxon>eudicotyledons</taxon>
        <taxon>Gunneridae</taxon>
        <taxon>Pentapetalae</taxon>
        <taxon>rosids</taxon>
        <taxon>fabids</taxon>
        <taxon>Fabales</taxon>
        <taxon>Fabaceae</taxon>
        <taxon>Papilionoideae</taxon>
        <taxon>50 kb inversion clade</taxon>
        <taxon>NPAAA clade</taxon>
        <taxon>indigoferoid/millettioid clade</taxon>
        <taxon>Phaseoleae</taxon>
        <taxon>Mucuna</taxon>
    </lineage>
</organism>
<gene>
    <name evidence="1" type="primary">pol</name>
    <name evidence="1" type="ORF">CR513_12403</name>
</gene>
<keyword evidence="2" id="KW-1185">Reference proteome</keyword>
<dbReference type="InterPro" id="IPR043502">
    <property type="entry name" value="DNA/RNA_pol_sf"/>
</dbReference>
<dbReference type="Gene3D" id="3.30.70.270">
    <property type="match status" value="1"/>
</dbReference>
<feature type="non-terminal residue" evidence="1">
    <location>
        <position position="1"/>
    </location>
</feature>
<evidence type="ECO:0000313" key="1">
    <source>
        <dbReference type="EMBL" id="RDY03941.1"/>
    </source>
</evidence>
<proteinExistence type="predicted"/>
<dbReference type="OrthoDB" id="540517at2759"/>
<dbReference type="SUPFAM" id="SSF56672">
    <property type="entry name" value="DNA/RNA polymerases"/>
    <property type="match status" value="1"/>
</dbReference>
<comment type="caution">
    <text evidence="1">The sequence shown here is derived from an EMBL/GenBank/DDBJ whole genome shotgun (WGS) entry which is preliminary data.</text>
</comment>
<reference evidence="1" key="1">
    <citation type="submission" date="2018-05" db="EMBL/GenBank/DDBJ databases">
        <title>Draft genome of Mucuna pruriens seed.</title>
        <authorList>
            <person name="Nnadi N.E."/>
            <person name="Vos R."/>
            <person name="Hasami M.H."/>
            <person name="Devisetty U.K."/>
            <person name="Aguiy J.C."/>
        </authorList>
    </citation>
    <scope>NUCLEOTIDE SEQUENCE [LARGE SCALE GENOMIC DNA]</scope>
    <source>
        <strain evidence="1">JCA_2017</strain>
    </source>
</reference>
<dbReference type="Proteomes" id="UP000257109">
    <property type="component" value="Unassembled WGS sequence"/>
</dbReference>
<dbReference type="AlphaFoldDB" id="A0A371HMB7"/>
<sequence>MNHDLRSLIRKCVVMYFDDILIYSTCLDDYFLHVKNKCVFCTHEVTFLDFVIASHGVKVDEEKVKAI</sequence>